<evidence type="ECO:0000313" key="2">
    <source>
        <dbReference type="EMBL" id="MBB5209129.1"/>
    </source>
</evidence>
<accession>A0A7W8D741</accession>
<dbReference type="RefSeq" id="WP_183961679.1">
    <property type="nucleotide sequence ID" value="NZ_JACHHP010000005.1"/>
</dbReference>
<dbReference type="Proteomes" id="UP000521199">
    <property type="component" value="Unassembled WGS sequence"/>
</dbReference>
<name>A0A7W8D741_9GAMM</name>
<dbReference type="EMBL" id="JACHHP010000005">
    <property type="protein sequence ID" value="MBB5209129.1"/>
    <property type="molecule type" value="Genomic_DNA"/>
</dbReference>
<comment type="caution">
    <text evidence="2">The sequence shown here is derived from an EMBL/GenBank/DDBJ whole genome shotgun (WGS) entry which is preliminary data.</text>
</comment>
<evidence type="ECO:0000313" key="3">
    <source>
        <dbReference type="Proteomes" id="UP000521199"/>
    </source>
</evidence>
<reference evidence="2 3" key="1">
    <citation type="submission" date="2020-08" db="EMBL/GenBank/DDBJ databases">
        <title>Genomic Encyclopedia of Type Strains, Phase IV (KMG-IV): sequencing the most valuable type-strain genomes for metagenomic binning, comparative biology and taxonomic classification.</title>
        <authorList>
            <person name="Goeker M."/>
        </authorList>
    </citation>
    <scope>NUCLEOTIDE SEQUENCE [LARGE SCALE GENOMIC DNA]</scope>
    <source>
        <strain evidence="2 3">DSM 24163</strain>
    </source>
</reference>
<dbReference type="InterPro" id="IPR019613">
    <property type="entry name" value="DUF4198"/>
</dbReference>
<gene>
    <name evidence="2" type="ORF">HNQ52_002692</name>
</gene>
<feature type="chain" id="PRO_5031205432" evidence="1">
    <location>
        <begin position="22"/>
        <end position="268"/>
    </location>
</feature>
<feature type="signal peptide" evidence="1">
    <location>
        <begin position="1"/>
        <end position="21"/>
    </location>
</feature>
<evidence type="ECO:0000256" key="1">
    <source>
        <dbReference type="SAM" id="SignalP"/>
    </source>
</evidence>
<keyword evidence="3" id="KW-1185">Reference proteome</keyword>
<dbReference type="Pfam" id="PF10670">
    <property type="entry name" value="DUF4198"/>
    <property type="match status" value="1"/>
</dbReference>
<sequence length="268" mass="28743">MKPTKLAALALALAVPFAAQAHKAWLLPSQTVLSGNDPWVTVDAAVSNDLFYFNHVPLRLDNAVITAPDGSVVQPQNGATGKFRSVFDVQLQQAGTYRIAVVNAGLFASWDDNGQPRRWRGNAESFKTEVPKDAKNLQVTQSAGRIETFVTNGAPSTGALKASNKGLELVPVTHPNDLFAGETATFQLLIDGAPAAGLELEVIPGGIRYRDAQNEIKATTDADGKFSVTWPEAGMYWLEASLQDDKASTPPATQRRASYAVTLEVLPQ</sequence>
<keyword evidence="1" id="KW-0732">Signal</keyword>
<dbReference type="AlphaFoldDB" id="A0A7W8D741"/>
<proteinExistence type="predicted"/>
<organism evidence="2 3">
    <name type="scientific">Chiayiivirga flava</name>
    <dbReference type="NCBI Taxonomy" id="659595"/>
    <lineage>
        <taxon>Bacteria</taxon>
        <taxon>Pseudomonadati</taxon>
        <taxon>Pseudomonadota</taxon>
        <taxon>Gammaproteobacteria</taxon>
        <taxon>Lysobacterales</taxon>
        <taxon>Lysobacteraceae</taxon>
        <taxon>Chiayiivirga</taxon>
    </lineage>
</organism>
<protein>
    <submittedName>
        <fullName evidence="2">Putative GH25 family protein</fullName>
    </submittedName>
</protein>